<dbReference type="Pfam" id="PF11575">
    <property type="entry name" value="FhuF_C"/>
    <property type="match status" value="1"/>
</dbReference>
<gene>
    <name evidence="3" type="ORF">EV147_2334</name>
</gene>
<dbReference type="GO" id="GO:0051537">
    <property type="term" value="F:2 iron, 2 sulfur cluster binding"/>
    <property type="evidence" value="ECO:0007669"/>
    <property type="project" value="InterPro"/>
</dbReference>
<protein>
    <submittedName>
        <fullName evidence="3">Ferric iron reductase protein FhuF</fullName>
    </submittedName>
</protein>
<dbReference type="GO" id="GO:0003824">
    <property type="term" value="F:catalytic activity"/>
    <property type="evidence" value="ECO:0007669"/>
    <property type="project" value="UniProtKB-ARBA"/>
</dbReference>
<evidence type="ECO:0000259" key="1">
    <source>
        <dbReference type="Pfam" id="PF06276"/>
    </source>
</evidence>
<evidence type="ECO:0000313" key="4">
    <source>
        <dbReference type="Proteomes" id="UP000291078"/>
    </source>
</evidence>
<comment type="caution">
    <text evidence="3">The sequence shown here is derived from an EMBL/GenBank/DDBJ whole genome shotgun (WGS) entry which is preliminary data.</text>
</comment>
<dbReference type="InterPro" id="IPR022770">
    <property type="entry name" value="IucA/IucC-like_C"/>
</dbReference>
<dbReference type="Proteomes" id="UP000291078">
    <property type="component" value="Unassembled WGS sequence"/>
</dbReference>
<sequence length="244" mass="25578">MLDFLAPYFPGPLRPFADRLSVAAPDARAGQPWATEALARMSRTTGCADLRPLAAAWFRDYTKAVLPGALVAAAVHRRRLPFDRAVLQVAEDGWLGQLALPDDGVPAPAGASLPAILSPLLDHMRHVVAALGTAGRVSPRLLWCTGGVAASGIARQLAVHPALKAGVRDDVMTWIRRAESADGFPNPLYGAFRPGAEPGIPGVAPVRRICCLNYRLPAEGHCGTCPRVAVSPGDLATGATATTS</sequence>
<feature type="domain" description="Ferric siderophore reductase C-terminal" evidence="2">
    <location>
        <begin position="207"/>
        <end position="227"/>
    </location>
</feature>
<proteinExistence type="predicted"/>
<evidence type="ECO:0000259" key="2">
    <source>
        <dbReference type="Pfam" id="PF11575"/>
    </source>
</evidence>
<dbReference type="Pfam" id="PF06276">
    <property type="entry name" value="FhuF"/>
    <property type="match status" value="1"/>
</dbReference>
<keyword evidence="4" id="KW-1185">Reference proteome</keyword>
<dbReference type="InterPro" id="IPR008090">
    <property type="entry name" value="Fe_iron_reduct"/>
</dbReference>
<dbReference type="NCBIfam" id="TIGR03951">
    <property type="entry name" value="Fe_III_red_FhuF"/>
    <property type="match status" value="1"/>
</dbReference>
<dbReference type="RefSeq" id="WP_130391342.1">
    <property type="nucleotide sequence ID" value="NZ_SGXM01000002.1"/>
</dbReference>
<dbReference type="OrthoDB" id="8993954at2"/>
<organism evidence="3 4">
    <name type="scientific">Cupriavidus agavae</name>
    <dbReference type="NCBI Taxonomy" id="1001822"/>
    <lineage>
        <taxon>Bacteria</taxon>
        <taxon>Pseudomonadati</taxon>
        <taxon>Pseudomonadota</taxon>
        <taxon>Betaproteobacteria</taxon>
        <taxon>Burkholderiales</taxon>
        <taxon>Burkholderiaceae</taxon>
        <taxon>Cupriavidus</taxon>
    </lineage>
</organism>
<name>A0A4Q7S199_9BURK</name>
<evidence type="ECO:0000313" key="3">
    <source>
        <dbReference type="EMBL" id="RZT39140.1"/>
    </source>
</evidence>
<feature type="domain" description="Aerobactin siderophore biosynthesis IucA/IucC-like C-terminal" evidence="1">
    <location>
        <begin position="56"/>
        <end position="157"/>
    </location>
</feature>
<dbReference type="InterPro" id="IPR024726">
    <property type="entry name" value="FhuF_C"/>
</dbReference>
<accession>A0A4Q7S199</accession>
<dbReference type="EMBL" id="SGXM01000002">
    <property type="protein sequence ID" value="RZT39140.1"/>
    <property type="molecule type" value="Genomic_DNA"/>
</dbReference>
<dbReference type="AlphaFoldDB" id="A0A4Q7S199"/>
<reference evidence="3 4" key="1">
    <citation type="journal article" date="2015" name="Stand. Genomic Sci.">
        <title>Genomic Encyclopedia of Bacterial and Archaeal Type Strains, Phase III: the genomes of soil and plant-associated and newly described type strains.</title>
        <authorList>
            <person name="Whitman W.B."/>
            <person name="Woyke T."/>
            <person name="Klenk H.P."/>
            <person name="Zhou Y."/>
            <person name="Lilburn T.G."/>
            <person name="Beck B.J."/>
            <person name="De Vos P."/>
            <person name="Vandamme P."/>
            <person name="Eisen J.A."/>
            <person name="Garrity G."/>
            <person name="Hugenholtz P."/>
            <person name="Kyrpides N.C."/>
        </authorList>
    </citation>
    <scope>NUCLEOTIDE SEQUENCE [LARGE SCALE GENOMIC DNA]</scope>
    <source>
        <strain evidence="3 4">ASC-9842</strain>
    </source>
</reference>